<evidence type="ECO:0000259" key="3">
    <source>
        <dbReference type="Pfam" id="PF10648"/>
    </source>
</evidence>
<dbReference type="EMBL" id="CP049257">
    <property type="protein sequence ID" value="QIG42729.1"/>
    <property type="molecule type" value="Genomic_DNA"/>
</dbReference>
<proteinExistence type="predicted"/>
<dbReference type="PROSITE" id="PS51257">
    <property type="entry name" value="PROKAR_LIPOPROTEIN"/>
    <property type="match status" value="1"/>
</dbReference>
<keyword evidence="2" id="KW-0732">Signal</keyword>
<feature type="chain" id="PRO_5038335384" description="Bacterial spore germination immunoglobulin-like domain-containing protein" evidence="2">
    <location>
        <begin position="26"/>
        <end position="302"/>
    </location>
</feature>
<evidence type="ECO:0000313" key="5">
    <source>
        <dbReference type="Proteomes" id="UP000502996"/>
    </source>
</evidence>
<feature type="region of interest" description="Disordered" evidence="1">
    <location>
        <begin position="30"/>
        <end position="68"/>
    </location>
</feature>
<name>A0A6G6WBY8_9ACTN</name>
<dbReference type="RefSeq" id="WP_165230820.1">
    <property type="nucleotide sequence ID" value="NZ_CP049257.1"/>
</dbReference>
<feature type="region of interest" description="Disordered" evidence="1">
    <location>
        <begin position="281"/>
        <end position="302"/>
    </location>
</feature>
<feature type="domain" description="Bacterial spore germination immunoglobulin-like" evidence="3">
    <location>
        <begin position="204"/>
        <end position="288"/>
    </location>
</feature>
<feature type="compositionally biased region" description="Acidic residues" evidence="1">
    <location>
        <begin position="31"/>
        <end position="40"/>
    </location>
</feature>
<accession>A0A6G6WBY8</accession>
<dbReference type="Proteomes" id="UP000502996">
    <property type="component" value="Chromosome"/>
</dbReference>
<organism evidence="4 5">
    <name type="scientific">Nocardioides anomalus</name>
    <dbReference type="NCBI Taxonomy" id="2712223"/>
    <lineage>
        <taxon>Bacteria</taxon>
        <taxon>Bacillati</taxon>
        <taxon>Actinomycetota</taxon>
        <taxon>Actinomycetes</taxon>
        <taxon>Propionibacteriales</taxon>
        <taxon>Nocardioidaceae</taxon>
        <taxon>Nocardioides</taxon>
    </lineage>
</organism>
<dbReference type="KEGG" id="nano:G5V58_07980"/>
<evidence type="ECO:0000256" key="2">
    <source>
        <dbReference type="SAM" id="SignalP"/>
    </source>
</evidence>
<gene>
    <name evidence="4" type="ORF">G5V58_07980</name>
</gene>
<protein>
    <recommendedName>
        <fullName evidence="3">Bacterial spore germination immunoglobulin-like domain-containing protein</fullName>
    </recommendedName>
</protein>
<dbReference type="Pfam" id="PF10648">
    <property type="entry name" value="Gmad2"/>
    <property type="match status" value="1"/>
</dbReference>
<dbReference type="AlphaFoldDB" id="A0A6G6WBY8"/>
<dbReference type="InterPro" id="IPR018911">
    <property type="entry name" value="Gmad2_Ig-like_dom"/>
</dbReference>
<evidence type="ECO:0000313" key="4">
    <source>
        <dbReference type="EMBL" id="QIG42729.1"/>
    </source>
</evidence>
<feature type="compositionally biased region" description="Low complexity" evidence="1">
    <location>
        <begin position="41"/>
        <end position="68"/>
    </location>
</feature>
<keyword evidence="5" id="KW-1185">Reference proteome</keyword>
<sequence length="302" mass="30767">MRTTRRRTRLLPGLLAAALTAVVLAGCGTDEGPDVADDEPTSAGSGASSPTSEPPATESASPATSSATPAAETVAVPVYFVGDTPLGPRLFREFRDVGADDPVDEALALLTAGDALDPDYRTLLPAGSITLAGHDESIALTADPAYAERPDGMSPAEAKLAVQQVVRTVQGALQKSVPVAFDTDMLGLGTSFKAAGDNAVLALVNITEPAEGATVSGTFTASGVANSFEATVPWQIRDGSGQKVQEGFATAEGWGDKLYPWQAPVDVSALAPGTYTFVASTDDAADGEGAGPTEDTKTITVQ</sequence>
<evidence type="ECO:0000256" key="1">
    <source>
        <dbReference type="SAM" id="MobiDB-lite"/>
    </source>
</evidence>
<reference evidence="4 5" key="1">
    <citation type="submission" date="2020-02" db="EMBL/GenBank/DDBJ databases">
        <title>Full genome sequence of Nocardioides sp. R-3366.</title>
        <authorList>
            <person name="Im W.-T."/>
        </authorList>
    </citation>
    <scope>NUCLEOTIDE SEQUENCE [LARGE SCALE GENOMIC DNA]</scope>
    <source>
        <strain evidence="4 5">R-3366</strain>
    </source>
</reference>
<feature type="signal peptide" evidence="2">
    <location>
        <begin position="1"/>
        <end position="25"/>
    </location>
</feature>